<dbReference type="PANTHER" id="PTHR47234">
    <property type="match status" value="1"/>
</dbReference>
<evidence type="ECO:0000259" key="12">
    <source>
        <dbReference type="Pfam" id="PF07715"/>
    </source>
</evidence>
<dbReference type="Pfam" id="PF07715">
    <property type="entry name" value="Plug"/>
    <property type="match status" value="1"/>
</dbReference>
<evidence type="ECO:0000313" key="14">
    <source>
        <dbReference type="Proteomes" id="UP000254101"/>
    </source>
</evidence>
<comment type="similarity">
    <text evidence="8 9">Belongs to the TonB-dependent receptor family.</text>
</comment>
<dbReference type="SUPFAM" id="SSF56935">
    <property type="entry name" value="Porins"/>
    <property type="match status" value="1"/>
</dbReference>
<feature type="domain" description="TonB-dependent receptor-like beta-barrel" evidence="11">
    <location>
        <begin position="482"/>
        <end position="964"/>
    </location>
</feature>
<evidence type="ECO:0000256" key="8">
    <source>
        <dbReference type="PROSITE-ProRule" id="PRU01360"/>
    </source>
</evidence>
<evidence type="ECO:0000256" key="1">
    <source>
        <dbReference type="ARBA" id="ARBA00004571"/>
    </source>
</evidence>
<feature type="compositionally biased region" description="Low complexity" evidence="10">
    <location>
        <begin position="69"/>
        <end position="79"/>
    </location>
</feature>
<feature type="domain" description="TonB-dependent receptor plug" evidence="12">
    <location>
        <begin position="111"/>
        <end position="231"/>
    </location>
</feature>
<evidence type="ECO:0000259" key="11">
    <source>
        <dbReference type="Pfam" id="PF00593"/>
    </source>
</evidence>
<dbReference type="GO" id="GO:0009279">
    <property type="term" value="C:cell outer membrane"/>
    <property type="evidence" value="ECO:0007669"/>
    <property type="project" value="UniProtKB-SubCell"/>
</dbReference>
<dbReference type="Proteomes" id="UP000254101">
    <property type="component" value="Unassembled WGS sequence"/>
</dbReference>
<keyword evidence="2 8" id="KW-0813">Transport</keyword>
<evidence type="ECO:0000256" key="10">
    <source>
        <dbReference type="SAM" id="MobiDB-lite"/>
    </source>
</evidence>
<evidence type="ECO:0000256" key="9">
    <source>
        <dbReference type="RuleBase" id="RU003357"/>
    </source>
</evidence>
<evidence type="ECO:0000256" key="5">
    <source>
        <dbReference type="ARBA" id="ARBA00023077"/>
    </source>
</evidence>
<dbReference type="InterPro" id="IPR036942">
    <property type="entry name" value="Beta-barrel_TonB_sf"/>
</dbReference>
<dbReference type="CDD" id="cd01347">
    <property type="entry name" value="ligand_gated_channel"/>
    <property type="match status" value="1"/>
</dbReference>
<feature type="region of interest" description="Disordered" evidence="10">
    <location>
        <begin position="69"/>
        <end position="91"/>
    </location>
</feature>
<proteinExistence type="inferred from homology"/>
<comment type="subcellular location">
    <subcellularLocation>
        <location evidence="1 8">Cell outer membrane</location>
        <topology evidence="1 8">Multi-pass membrane protein</topology>
    </subcellularLocation>
</comment>
<name>A0A395LTK3_9SPHN</name>
<dbReference type="InterPro" id="IPR000531">
    <property type="entry name" value="Beta-barrel_TonB"/>
</dbReference>
<protein>
    <submittedName>
        <fullName evidence="13">TonB-dependent receptor</fullName>
    </submittedName>
</protein>
<evidence type="ECO:0000256" key="3">
    <source>
        <dbReference type="ARBA" id="ARBA00022452"/>
    </source>
</evidence>
<dbReference type="InterPro" id="IPR012910">
    <property type="entry name" value="Plug_dom"/>
</dbReference>
<dbReference type="EMBL" id="QRBB01000001">
    <property type="protein sequence ID" value="RDS77850.1"/>
    <property type="molecule type" value="Genomic_DNA"/>
</dbReference>
<dbReference type="Pfam" id="PF00593">
    <property type="entry name" value="TonB_dep_Rec_b-barrel"/>
    <property type="match status" value="1"/>
</dbReference>
<sequence length="1006" mass="110446">MILCAAHPTENARVRGWPLRQSVETGGDAGSGEVIKVAGALHPRGNIFMRRISIAIALAGTSLIATAAAAQSADPAPQADADDDTLELRDDDAPEQGNVIMVLGSRIPRSQEEGPAPVTVISSEDILRQGYGDVPELLRSVTQNNGETQSTQSYGANTFTPGAKQVDLRGLGPNHTLVLVNGRRVADFPMPYGGNSNVADISNIPIGLIERVEILSGAASAIYGSDAISGVVNFQLKQEPDGTRIDAQVGLTEDGGGESWRITGSTGFRSGPFHALIGAQYSAQRPLWGYEREIQDSTADNSTTEDPLAYRNFVRYDSGGYYIDPGASTCADLGFTNQGTTFYASRDGYGFDVDNGYAATDGYFCGSNEAIAYGQILSDRDQISLYGSAGYELSSTTDLFLDAQFGYSDLELFNGFKTWFYVAPDGNEEGLFYNPQYLDPIDTYWLDQLDGWSRTFTPEEIGGFENGMIQNESYTFNITPGIRGQMGLAGRQWDYELYFNHASYSSRMAWPEIVIDKANDLFLGQPIDDPDNITGYQRFDADPTRLFTALTPAEYASIQEYTVYEPKSWVNNIQANITTTSLFELPAGPVGFAVVAEAGKAGYEINPDPKALTQYYVGIQDSDGEGDREHWGIGAEMRVPVFSFLSLTGAGRYDGYNYAGNNFGEFTYNAGAELRPTDTILVRGAIGTGFRAPDLHYVYRGPGTVNGGGADYYNCRLEQTDPTLADCVNTRYEGFIQQRSGNRELLPETAQSVTAGIVWAPGRIFDISVDYFRIRMENQVLNLDTNSLLIDEANCRLGTDINGGTIDTSSPTCVDALERVQRYESGASAGELQRISVVPINVARERVEGIDVALNSRFGMGRAGDVAIGASYTYVFDHKIQQYPGDPTLDKYVPLNGYEIPRDKGKAYLTWSLPRFSTTITGIRIGEMTNWNWDDKIDESYWFNLSAQYDVTERIRLSGTVNNLFDRDPVEDPSHASYPYYNGSWFDAVGRRYYLQLTYKFGGEAL</sequence>
<dbReference type="InterPro" id="IPR037066">
    <property type="entry name" value="Plug_dom_sf"/>
</dbReference>
<reference evidence="13 14" key="1">
    <citation type="submission" date="2018-07" db="EMBL/GenBank/DDBJ databases">
        <title>Erythrobacter nanhaiensis sp. nov., a novel member of the genus Erythrobacter isolated from the South China Sea.</title>
        <authorList>
            <person name="Chen X."/>
            <person name="Liu J."/>
        </authorList>
    </citation>
    <scope>NUCLEOTIDE SEQUENCE [LARGE SCALE GENOMIC DNA]</scope>
    <source>
        <strain evidence="13 14">S-5</strain>
    </source>
</reference>
<accession>A0A395LTK3</accession>
<keyword evidence="5 9" id="KW-0798">TonB box</keyword>
<dbReference type="AlphaFoldDB" id="A0A395LTK3"/>
<evidence type="ECO:0000256" key="2">
    <source>
        <dbReference type="ARBA" id="ARBA00022448"/>
    </source>
</evidence>
<dbReference type="PANTHER" id="PTHR47234:SF1">
    <property type="entry name" value="TONB-DEPENDENT RECEPTOR"/>
    <property type="match status" value="1"/>
</dbReference>
<keyword evidence="13" id="KW-0675">Receptor</keyword>
<evidence type="ECO:0000256" key="4">
    <source>
        <dbReference type="ARBA" id="ARBA00022692"/>
    </source>
</evidence>
<keyword evidence="7 8" id="KW-0998">Cell outer membrane</keyword>
<feature type="compositionally biased region" description="Acidic residues" evidence="10">
    <location>
        <begin position="80"/>
        <end position="91"/>
    </location>
</feature>
<keyword evidence="3 8" id="KW-1134">Transmembrane beta strand</keyword>
<dbReference type="Gene3D" id="2.40.170.20">
    <property type="entry name" value="TonB-dependent receptor, beta-barrel domain"/>
    <property type="match status" value="1"/>
</dbReference>
<comment type="caution">
    <text evidence="13">The sequence shown here is derived from an EMBL/GenBank/DDBJ whole genome shotgun (WGS) entry which is preliminary data.</text>
</comment>
<dbReference type="InterPro" id="IPR039426">
    <property type="entry name" value="TonB-dep_rcpt-like"/>
</dbReference>
<organism evidence="13 14">
    <name type="scientific">Alteriqipengyuania lutimaris</name>
    <dbReference type="NCBI Taxonomy" id="1538146"/>
    <lineage>
        <taxon>Bacteria</taxon>
        <taxon>Pseudomonadati</taxon>
        <taxon>Pseudomonadota</taxon>
        <taxon>Alphaproteobacteria</taxon>
        <taxon>Sphingomonadales</taxon>
        <taxon>Erythrobacteraceae</taxon>
        <taxon>Alteriqipengyuania</taxon>
    </lineage>
</organism>
<evidence type="ECO:0000256" key="7">
    <source>
        <dbReference type="ARBA" id="ARBA00023237"/>
    </source>
</evidence>
<dbReference type="PROSITE" id="PS52016">
    <property type="entry name" value="TONB_DEPENDENT_REC_3"/>
    <property type="match status" value="1"/>
</dbReference>
<dbReference type="OrthoDB" id="7394476at2"/>
<keyword evidence="14" id="KW-1185">Reference proteome</keyword>
<dbReference type="Gene3D" id="2.170.130.10">
    <property type="entry name" value="TonB-dependent receptor, plug domain"/>
    <property type="match status" value="1"/>
</dbReference>
<evidence type="ECO:0000256" key="6">
    <source>
        <dbReference type="ARBA" id="ARBA00023136"/>
    </source>
</evidence>
<keyword evidence="6 8" id="KW-0472">Membrane</keyword>
<evidence type="ECO:0000313" key="13">
    <source>
        <dbReference type="EMBL" id="RDS77850.1"/>
    </source>
</evidence>
<keyword evidence="4 8" id="KW-0812">Transmembrane</keyword>
<gene>
    <name evidence="13" type="ORF">DL238_09710</name>
</gene>